<feature type="transmembrane region" description="Helical" evidence="5">
    <location>
        <begin position="46"/>
        <end position="69"/>
    </location>
</feature>
<protein>
    <submittedName>
        <fullName evidence="6">Flippase</fullName>
    </submittedName>
</protein>
<evidence type="ECO:0000256" key="5">
    <source>
        <dbReference type="SAM" id="Phobius"/>
    </source>
</evidence>
<feature type="transmembrane region" description="Helical" evidence="5">
    <location>
        <begin position="297"/>
        <end position="321"/>
    </location>
</feature>
<comment type="subcellular location">
    <subcellularLocation>
        <location evidence="1">Membrane</location>
        <topology evidence="1">Multi-pass membrane protein</topology>
    </subcellularLocation>
</comment>
<dbReference type="EMBL" id="CP023154">
    <property type="protein sequence ID" value="QEK78989.1"/>
    <property type="molecule type" value="Genomic_DNA"/>
</dbReference>
<keyword evidence="3 5" id="KW-1133">Transmembrane helix</keyword>
<feature type="transmembrane region" description="Helical" evidence="5">
    <location>
        <begin position="333"/>
        <end position="351"/>
    </location>
</feature>
<dbReference type="OrthoDB" id="19148at2157"/>
<sequence length="418" mass="47387">MTESLKLKLIKNAAWLFSADVISKLLAYGVIVILSRTLGPEGLGQYSFIFYYVGLLSIFSDFGVSYYFMREVARDRNKAEELLPDILGLKIVLALVNFGVIAVLTVFLPKPIWMKVLILLVGAEAVLMWVSYVFVNLMYAHEVTKYEAIARTIERVWAFFVGGAVLYLYKSLSPFIIALLVGYTIRESLRVKWGSNFIKNVKIYFRPKMWIFLLKKSYPFWLIGIFTMIYYRTDMVMLSLMKGDYETGIYRVAYTLIEVSLFVPNIVVSTTMPSMARLWKEDRRTLNTLLKRSIQMLVGLGVLALAGYYIFARLGILIIFGKKFLTSVPVLRILAFAVPFMFLSSLFGSFLNATGNELVFTKITGLTALLNVLLNYVLILNYGAEGAAIATVCTQGLAVLFSIFSVKNTFKQESYQVF</sequence>
<feature type="transmembrane region" description="Helical" evidence="5">
    <location>
        <begin position="209"/>
        <end position="231"/>
    </location>
</feature>
<gene>
    <name evidence="6" type="ORF">PFDSM3638_06750</name>
</gene>
<dbReference type="InterPro" id="IPR052556">
    <property type="entry name" value="PolySynth_Transporter"/>
</dbReference>
<dbReference type="GO" id="GO:0016020">
    <property type="term" value="C:membrane"/>
    <property type="evidence" value="ECO:0007669"/>
    <property type="project" value="UniProtKB-SubCell"/>
</dbReference>
<reference evidence="6 7" key="1">
    <citation type="submission" date="2017-08" db="EMBL/GenBank/DDBJ databases">
        <title>Resequencing and Reannotation of the genome of Pyrococcus furiosus type strain DSM3638.</title>
        <authorList>
            <person name="Reichelt R.M."/>
            <person name="Bunk B."/>
        </authorList>
    </citation>
    <scope>NUCLEOTIDE SEQUENCE [LARGE SCALE GENOMIC DNA]</scope>
    <source>
        <strain evidence="6 7">DSM 3638</strain>
    </source>
</reference>
<evidence type="ECO:0000256" key="2">
    <source>
        <dbReference type="ARBA" id="ARBA00022692"/>
    </source>
</evidence>
<evidence type="ECO:0000256" key="4">
    <source>
        <dbReference type="ARBA" id="ARBA00023136"/>
    </source>
</evidence>
<feature type="transmembrane region" description="Helical" evidence="5">
    <location>
        <begin position="157"/>
        <end position="183"/>
    </location>
</feature>
<evidence type="ECO:0000313" key="7">
    <source>
        <dbReference type="Proteomes" id="UP000324354"/>
    </source>
</evidence>
<dbReference type="InterPro" id="IPR002797">
    <property type="entry name" value="Polysacc_synth"/>
</dbReference>
<feature type="transmembrane region" description="Helical" evidence="5">
    <location>
        <begin position="363"/>
        <end position="382"/>
    </location>
</feature>
<dbReference type="Proteomes" id="UP000324354">
    <property type="component" value="Chromosome"/>
</dbReference>
<feature type="transmembrane region" description="Helical" evidence="5">
    <location>
        <begin position="388"/>
        <end position="406"/>
    </location>
</feature>
<dbReference type="GeneID" id="41713157"/>
<organism evidence="6 7">
    <name type="scientific">Pyrococcus furiosus (strain ATCC 43587 / DSM 3638 / JCM 8422 / Vc1)</name>
    <dbReference type="NCBI Taxonomy" id="186497"/>
    <lineage>
        <taxon>Archaea</taxon>
        <taxon>Methanobacteriati</taxon>
        <taxon>Methanobacteriota</taxon>
        <taxon>Thermococci</taxon>
        <taxon>Thermococcales</taxon>
        <taxon>Thermococcaceae</taxon>
        <taxon>Pyrococcus</taxon>
    </lineage>
</organism>
<evidence type="ECO:0000256" key="1">
    <source>
        <dbReference type="ARBA" id="ARBA00004141"/>
    </source>
</evidence>
<accession>A0A5C0XQH2</accession>
<dbReference type="CDD" id="cd13128">
    <property type="entry name" value="MATE_Wzx_like"/>
    <property type="match status" value="1"/>
</dbReference>
<keyword evidence="2 5" id="KW-0812">Transmembrane</keyword>
<feature type="transmembrane region" description="Helical" evidence="5">
    <location>
        <begin position="12"/>
        <end position="34"/>
    </location>
</feature>
<feature type="transmembrane region" description="Helical" evidence="5">
    <location>
        <begin position="116"/>
        <end position="137"/>
    </location>
</feature>
<dbReference type="Pfam" id="PF01943">
    <property type="entry name" value="Polysacc_synt"/>
    <property type="match status" value="1"/>
</dbReference>
<dbReference type="PANTHER" id="PTHR43424:SF1">
    <property type="entry name" value="LOCUS PUTATIVE PROTEIN 1-RELATED"/>
    <property type="match status" value="1"/>
</dbReference>
<evidence type="ECO:0000313" key="6">
    <source>
        <dbReference type="EMBL" id="QEK78989.1"/>
    </source>
</evidence>
<name>A0A5C0XQH2_PYRFU</name>
<keyword evidence="4 5" id="KW-0472">Membrane</keyword>
<proteinExistence type="predicted"/>
<dbReference type="PANTHER" id="PTHR43424">
    <property type="entry name" value="LOCUS PUTATIVE PROTEIN 1-RELATED"/>
    <property type="match status" value="1"/>
</dbReference>
<evidence type="ECO:0000256" key="3">
    <source>
        <dbReference type="ARBA" id="ARBA00022989"/>
    </source>
</evidence>
<feature type="transmembrane region" description="Helical" evidence="5">
    <location>
        <begin position="89"/>
        <end position="109"/>
    </location>
</feature>
<dbReference type="RefSeq" id="WP_011012500.1">
    <property type="nucleotide sequence ID" value="NC_003413.1"/>
</dbReference>
<dbReference type="AlphaFoldDB" id="A0A5C0XQH2"/>
<dbReference type="GeneID" id="13301949"/>